<proteinExistence type="predicted"/>
<dbReference type="InterPro" id="IPR007273">
    <property type="entry name" value="SCAMP"/>
</dbReference>
<dbReference type="AlphaFoldDB" id="A0A9Q3FJG4"/>
<comment type="subcellular location">
    <subcellularLocation>
        <location evidence="1">Membrane</location>
        <topology evidence="1">Multi-pass membrane protein</topology>
    </subcellularLocation>
</comment>
<accession>A0A9Q3FJG4</accession>
<organism evidence="7 8">
    <name type="scientific">Austropuccinia psidii MF-1</name>
    <dbReference type="NCBI Taxonomy" id="1389203"/>
    <lineage>
        <taxon>Eukaryota</taxon>
        <taxon>Fungi</taxon>
        <taxon>Dikarya</taxon>
        <taxon>Basidiomycota</taxon>
        <taxon>Pucciniomycotina</taxon>
        <taxon>Pucciniomycetes</taxon>
        <taxon>Pucciniales</taxon>
        <taxon>Sphaerophragmiaceae</taxon>
        <taxon>Austropuccinia</taxon>
    </lineage>
</organism>
<feature type="transmembrane region" description="Helical" evidence="6">
    <location>
        <begin position="195"/>
        <end position="219"/>
    </location>
</feature>
<feature type="transmembrane region" description="Helical" evidence="6">
    <location>
        <begin position="239"/>
        <end position="263"/>
    </location>
</feature>
<dbReference type="GO" id="GO:0015031">
    <property type="term" value="P:protein transport"/>
    <property type="evidence" value="ECO:0007669"/>
    <property type="project" value="InterPro"/>
</dbReference>
<evidence type="ECO:0000256" key="1">
    <source>
        <dbReference type="ARBA" id="ARBA00004141"/>
    </source>
</evidence>
<feature type="region of interest" description="Disordered" evidence="5">
    <location>
        <begin position="1"/>
        <end position="33"/>
    </location>
</feature>
<evidence type="ECO:0000313" key="7">
    <source>
        <dbReference type="EMBL" id="MBW0540004.1"/>
    </source>
</evidence>
<feature type="transmembrane region" description="Helical" evidence="6">
    <location>
        <begin position="134"/>
        <end position="158"/>
    </location>
</feature>
<dbReference type="OrthoDB" id="242866at2759"/>
<feature type="transmembrane region" description="Helical" evidence="6">
    <location>
        <begin position="164"/>
        <end position="183"/>
    </location>
</feature>
<keyword evidence="8" id="KW-1185">Reference proteome</keyword>
<dbReference type="GO" id="GO:0032588">
    <property type="term" value="C:trans-Golgi network membrane"/>
    <property type="evidence" value="ECO:0007669"/>
    <property type="project" value="TreeGrafter"/>
</dbReference>
<keyword evidence="3 6" id="KW-1133">Transmembrane helix</keyword>
<dbReference type="PANTHER" id="PTHR10687:SF90">
    <property type="entry name" value="SECRETORY CARRIER MEMBRANE PROTEIN"/>
    <property type="match status" value="1"/>
</dbReference>
<evidence type="ECO:0000313" key="8">
    <source>
        <dbReference type="Proteomes" id="UP000765509"/>
    </source>
</evidence>
<dbReference type="PANTHER" id="PTHR10687">
    <property type="entry name" value="SECRETORY CARRIER-ASSOCIATED MEMBRANE PROTEIN SCAMP"/>
    <property type="match status" value="1"/>
</dbReference>
<comment type="caution">
    <text evidence="7">The sequence shown here is derived from an EMBL/GenBank/DDBJ whole genome shotgun (WGS) entry which is preliminary data.</text>
</comment>
<dbReference type="EMBL" id="AVOT02044635">
    <property type="protein sequence ID" value="MBW0540004.1"/>
    <property type="molecule type" value="Genomic_DNA"/>
</dbReference>
<evidence type="ECO:0000256" key="3">
    <source>
        <dbReference type="ARBA" id="ARBA00022989"/>
    </source>
</evidence>
<dbReference type="Proteomes" id="UP000765509">
    <property type="component" value="Unassembled WGS sequence"/>
</dbReference>
<evidence type="ECO:0000256" key="2">
    <source>
        <dbReference type="ARBA" id="ARBA00022692"/>
    </source>
</evidence>
<keyword evidence="2 6" id="KW-0812">Transmembrane</keyword>
<evidence type="ECO:0008006" key="9">
    <source>
        <dbReference type="Google" id="ProtNLM"/>
    </source>
</evidence>
<evidence type="ECO:0000256" key="6">
    <source>
        <dbReference type="SAM" id="Phobius"/>
    </source>
</evidence>
<dbReference type="Pfam" id="PF04144">
    <property type="entry name" value="SCAMP"/>
    <property type="match status" value="1"/>
</dbReference>
<reference evidence="7" key="1">
    <citation type="submission" date="2021-03" db="EMBL/GenBank/DDBJ databases">
        <title>Draft genome sequence of rust myrtle Austropuccinia psidii MF-1, a brazilian biotype.</title>
        <authorList>
            <person name="Quecine M.C."/>
            <person name="Pachon D.M.R."/>
            <person name="Bonatelli M.L."/>
            <person name="Correr F.H."/>
            <person name="Franceschini L.M."/>
            <person name="Leite T.F."/>
            <person name="Margarido G.R.A."/>
            <person name="Almeida C.A."/>
            <person name="Ferrarezi J.A."/>
            <person name="Labate C.A."/>
        </authorList>
    </citation>
    <scope>NUCLEOTIDE SEQUENCE</scope>
    <source>
        <strain evidence="7">MF-1</strain>
    </source>
</reference>
<name>A0A9Q3FJG4_9BASI</name>
<dbReference type="GO" id="GO:0055038">
    <property type="term" value="C:recycling endosome membrane"/>
    <property type="evidence" value="ECO:0007669"/>
    <property type="project" value="TreeGrafter"/>
</dbReference>
<evidence type="ECO:0000256" key="4">
    <source>
        <dbReference type="ARBA" id="ARBA00023136"/>
    </source>
</evidence>
<keyword evidence="4 6" id="KW-0472">Membrane</keyword>
<gene>
    <name evidence="7" type="ORF">O181_079719</name>
</gene>
<evidence type="ECO:0000256" key="5">
    <source>
        <dbReference type="SAM" id="MobiDB-lite"/>
    </source>
</evidence>
<sequence length="299" mass="33516">MEAPHQENPFQDPTSHHGLDANPFSDPSIQGALGSQAIYQETGYHVDTQSSDPTLAGSSNVMGARNDDTAARLAEIKKKEIELEQRERNLGSREDHIKQFGKNNWPPFYPLFFHDINQEIPPEKRADVMTIYRGWLFLLVVLIWNLVTTILLLTSGVSGGASDFGSGIFYLPVITILSFLLWYRPVYNAYAKEHSIFYLLYFFFGGFHTLFCFYMLIGIPATGSGGLINTISAWGRGNILTGLFGIIDTVGWGLLACGNAWMWRAVWKHWQDKGHTFDQAKSEFATSGIKAYFGSGNRV</sequence>
<protein>
    <recommendedName>
        <fullName evidence="9">Secretory carrier membrane protein</fullName>
    </recommendedName>
</protein>